<sequence>MGLVASQIQQNGFRKKVFYEVPVFLEAAKLSTRDLLEKDSYFLTCLLREVRQERSRSYQYYLRFFKKANEEQGDFLDDAKHAGGQYEYWTRKAWILENILRERFGSFPERISDAYLQTMARNIDKFNEKPMRIMS</sequence>
<dbReference type="Proteomes" id="UP000187172">
    <property type="component" value="Unassembled WGS sequence"/>
</dbReference>
<evidence type="ECO:0000313" key="2">
    <source>
        <dbReference type="Proteomes" id="UP000187172"/>
    </source>
</evidence>
<protein>
    <submittedName>
        <fullName evidence="1">Uncharacterized protein</fullName>
    </submittedName>
</protein>
<gene>
    <name evidence="1" type="ORF">BK138_34135</name>
</gene>
<proteinExistence type="predicted"/>
<organism evidence="1 2">
    <name type="scientific">Paenibacillus rhizosphaerae</name>
    <dbReference type="NCBI Taxonomy" id="297318"/>
    <lineage>
        <taxon>Bacteria</taxon>
        <taxon>Bacillati</taxon>
        <taxon>Bacillota</taxon>
        <taxon>Bacilli</taxon>
        <taxon>Bacillales</taxon>
        <taxon>Paenibacillaceae</taxon>
        <taxon>Paenibacillus</taxon>
    </lineage>
</organism>
<dbReference type="AlphaFoldDB" id="A0A1R1DZY6"/>
<name>A0A1R1DZY6_9BACL</name>
<comment type="caution">
    <text evidence="1">The sequence shown here is derived from an EMBL/GenBank/DDBJ whole genome shotgun (WGS) entry which is preliminary data.</text>
</comment>
<reference evidence="1 2" key="1">
    <citation type="submission" date="2016-11" db="EMBL/GenBank/DDBJ databases">
        <title>Paenibacillus species isolates.</title>
        <authorList>
            <person name="Beno S.M."/>
        </authorList>
    </citation>
    <scope>NUCLEOTIDE SEQUENCE [LARGE SCALE GENOMIC DNA]</scope>
    <source>
        <strain evidence="1 2">FSL R5-0378</strain>
    </source>
</reference>
<keyword evidence="2" id="KW-1185">Reference proteome</keyword>
<evidence type="ECO:0000313" key="1">
    <source>
        <dbReference type="EMBL" id="OMF45042.1"/>
    </source>
</evidence>
<dbReference type="EMBL" id="MRTP01000024">
    <property type="protein sequence ID" value="OMF45042.1"/>
    <property type="molecule type" value="Genomic_DNA"/>
</dbReference>
<accession>A0A1R1DZY6</accession>